<feature type="domain" description="RES" evidence="1">
    <location>
        <begin position="81"/>
        <end position="209"/>
    </location>
</feature>
<accession>A0A078MIF6</accession>
<sequence>MSWGDLPQVEPALVRSYRLVNSKYPPIALFDDVADPDEFEALHELQARTNPRLMNEVGRLEFIASSEIPFGIQGCSYAVAPFTHINPAGSRFSDGSFGILYLADTITTALAEVQHHQQLYWSGVEGLAFDRILLRGLSCKFDQTGLLDMTGLPLDHPVYDPHDYTAARVAGAQLKQASTPGFKYHSVRHPDSHCWALLTPRPVRSIVQSTHFEMIWDGRNISSVNKIASV</sequence>
<proteinExistence type="predicted"/>
<organism evidence="2">
    <name type="scientific">Pseudomonas saudimassiliensis</name>
    <dbReference type="NCBI Taxonomy" id="1461581"/>
    <lineage>
        <taxon>Bacteria</taxon>
        <taxon>Pseudomonadati</taxon>
        <taxon>Pseudomonadota</taxon>
        <taxon>Gammaproteobacteria</taxon>
        <taxon>Pseudomonadales</taxon>
        <taxon>Pseudomonadaceae</taxon>
        <taxon>Pseudomonas</taxon>
    </lineage>
</organism>
<dbReference type="EMBL" id="LK391969">
    <property type="protein sequence ID" value="CEF26970.1"/>
    <property type="molecule type" value="Genomic_DNA"/>
</dbReference>
<evidence type="ECO:0000259" key="1">
    <source>
        <dbReference type="SMART" id="SM00953"/>
    </source>
</evidence>
<evidence type="ECO:0000313" key="2">
    <source>
        <dbReference type="EMBL" id="CEA05137.1"/>
    </source>
</evidence>
<name>A0A078MIF6_9PSED</name>
<dbReference type="InterPro" id="IPR014914">
    <property type="entry name" value="RES_dom"/>
</dbReference>
<dbReference type="AlphaFoldDB" id="A0A078MIF6"/>
<protein>
    <submittedName>
        <fullName evidence="2">Res domain protein</fullName>
    </submittedName>
</protein>
<gene>
    <name evidence="2" type="ORF">BN1049_01914</name>
</gene>
<dbReference type="PATRIC" id="fig|1461581.3.peg.1884"/>
<reference evidence="2" key="1">
    <citation type="submission" date="2014-07" db="EMBL/GenBank/DDBJ databases">
        <authorList>
            <person name="Urmite Genomes Urmite Genomes"/>
        </authorList>
    </citation>
    <scope>NUCLEOTIDE SEQUENCE</scope>
    <source>
        <strain evidence="2">12M76_air</strain>
    </source>
</reference>
<dbReference type="SMART" id="SM00953">
    <property type="entry name" value="RES"/>
    <property type="match status" value="1"/>
</dbReference>
<dbReference type="Pfam" id="PF08808">
    <property type="entry name" value="RES"/>
    <property type="match status" value="1"/>
</dbReference>
<dbReference type="EMBL" id="LM997413">
    <property type="protein sequence ID" value="CEA05137.1"/>
    <property type="molecule type" value="Genomic_DNA"/>
</dbReference>